<evidence type="ECO:0000313" key="3">
    <source>
        <dbReference type="Proteomes" id="UP001153365"/>
    </source>
</evidence>
<dbReference type="EMBL" id="CALTRL010005689">
    <property type="protein sequence ID" value="CAH7684871.1"/>
    <property type="molecule type" value="Genomic_DNA"/>
</dbReference>
<dbReference type="Proteomes" id="UP001153365">
    <property type="component" value="Unassembled WGS sequence"/>
</dbReference>
<accession>A0AAV0BDI8</accession>
<evidence type="ECO:0000313" key="2">
    <source>
        <dbReference type="EMBL" id="CAH7684871.1"/>
    </source>
</evidence>
<organism evidence="2 3">
    <name type="scientific">Phakopsora pachyrhizi</name>
    <name type="common">Asian soybean rust disease fungus</name>
    <dbReference type="NCBI Taxonomy" id="170000"/>
    <lineage>
        <taxon>Eukaryota</taxon>
        <taxon>Fungi</taxon>
        <taxon>Dikarya</taxon>
        <taxon>Basidiomycota</taxon>
        <taxon>Pucciniomycotina</taxon>
        <taxon>Pucciniomycetes</taxon>
        <taxon>Pucciniales</taxon>
        <taxon>Phakopsoraceae</taxon>
        <taxon>Phakopsora</taxon>
    </lineage>
</organism>
<feature type="compositionally biased region" description="Polar residues" evidence="1">
    <location>
        <begin position="178"/>
        <end position="189"/>
    </location>
</feature>
<sequence>MEAGVFYKKTIWSIFISCLIIYSFTRGFHLSDSVKLKTKEEYFTKLDLFHHQSFKRTALSEEKISSRDIDHGLINLLEVKLKKRGVIDQITRLEDETSSGVKKIPNKKEIDVVKDVKNSDAREFSFIRKSESLNKNTVSKDFISSSRKNSFSDERTGETGEKVKIKSSSDAVTRFDNSKNPAIKSNSKNQRSDVGGRAESNIKVFDPTENYERKGKAVMFSDQGATVEDKNINNDKGDNKATVKLMKSSTMDRTSGSKLKKTPIERVQSFKVSSQHDKSTGIPFIASRKITKEELLKSFREKMTLVSPPDYFEKKNNEDFHDSSRYKNFVALSKFLTYRPEFLEKLDKESQHAVKTTRKEKSGSEDILAKVPESLKPSTKVSSHEVSSLDSNEKTEKTLKPEKPFSDPSSSNDVSKINIISQTDHLADSKRSFSESKLNKAYPVEKEFEGRKFSKSSSSSKVTFENKDFSKSHQDQGSTSKSNQINSILFFSFLLLI</sequence>
<feature type="compositionally biased region" description="Basic and acidic residues" evidence="1">
    <location>
        <begin position="349"/>
        <end position="368"/>
    </location>
</feature>
<feature type="compositionally biased region" description="Polar residues" evidence="1">
    <location>
        <begin position="376"/>
        <end position="390"/>
    </location>
</feature>
<feature type="region of interest" description="Disordered" evidence="1">
    <location>
        <begin position="349"/>
        <end position="414"/>
    </location>
</feature>
<feature type="compositionally biased region" description="Basic and acidic residues" evidence="1">
    <location>
        <begin position="464"/>
        <end position="474"/>
    </location>
</feature>
<comment type="caution">
    <text evidence="2">The sequence shown here is derived from an EMBL/GenBank/DDBJ whole genome shotgun (WGS) entry which is preliminary data.</text>
</comment>
<dbReference type="AlphaFoldDB" id="A0AAV0BDI8"/>
<evidence type="ECO:0000256" key="1">
    <source>
        <dbReference type="SAM" id="MobiDB-lite"/>
    </source>
</evidence>
<feature type="region of interest" description="Disordered" evidence="1">
    <location>
        <begin position="447"/>
        <end position="481"/>
    </location>
</feature>
<reference evidence="2" key="1">
    <citation type="submission" date="2022-06" db="EMBL/GenBank/DDBJ databases">
        <authorList>
            <consortium name="SYNGENTA / RWTH Aachen University"/>
        </authorList>
    </citation>
    <scope>NUCLEOTIDE SEQUENCE</scope>
</reference>
<name>A0AAV0BDI8_PHAPC</name>
<proteinExistence type="predicted"/>
<feature type="compositionally biased region" description="Basic and acidic residues" evidence="1">
    <location>
        <begin position="150"/>
        <end position="164"/>
    </location>
</feature>
<protein>
    <submittedName>
        <fullName evidence="2">Expressed protein</fullName>
    </submittedName>
</protein>
<feature type="region of interest" description="Disordered" evidence="1">
    <location>
        <begin position="145"/>
        <end position="197"/>
    </location>
</feature>
<feature type="compositionally biased region" description="Basic and acidic residues" evidence="1">
    <location>
        <begin position="391"/>
        <end position="405"/>
    </location>
</feature>
<keyword evidence="3" id="KW-1185">Reference proteome</keyword>
<gene>
    <name evidence="2" type="ORF">PPACK8108_LOCUS19306</name>
</gene>